<dbReference type="Pfam" id="PF13671">
    <property type="entry name" value="AAA_33"/>
    <property type="match status" value="1"/>
</dbReference>
<keyword evidence="1" id="KW-0418">Kinase</keyword>
<evidence type="ECO:0000313" key="1">
    <source>
        <dbReference type="EMBL" id="NEZ57126.1"/>
    </source>
</evidence>
<sequence>MLWPSFYPHWTQDKIELVQTHTAYVLLTGNYAYKVKKPVNYGFLNYTTLAARKHYVAEELRLNQRTAQEIYLAAIPIYQRGEQFSLLEQGEPVEYAVKMHQFPSGSLFSDLLAQDTLTPALIKRLAHQVAVFHQRAMISDYIQSFGTVVKIRQAFDENYAQSLPYIGRGQTLQQLQDTQKYTDRIFTEHQERFQTRIQQQKIRECHGDLHLKNICLWQDRIFLFDCIEFNEAFRYVDTMYDVAFTVMDCDAHGRYDLGNLFLNTYLEETGDWEGLEVLPLYLSRQAYVRAKTTSFLLDDPTIDTEKKEQIQTQSQAYYTLAWRYTQLHPGQLVLMSGLSGVGKSTVAQELALLTNALHIRSDAVRKHLAGMSLQQRGDANLYTSEMTQRTYDRLGDLGIRLAKLGHIVILDAKYDRIATRQTVLTQAKASRIPVSILVCQAPFGVICQRLQQRKDDISDATSELLTKQKVTAEALTHEEESLATYLDTNMNLRESIQALAAKMGSVTAYTSSAESPEC</sequence>
<dbReference type="RefSeq" id="WP_163699169.1">
    <property type="nucleotide sequence ID" value="NZ_QXHD01000004.1"/>
</dbReference>
<name>A0A6M0RLR2_9CYAN</name>
<gene>
    <name evidence="1" type="ORF">DXZ20_15865</name>
</gene>
<keyword evidence="1" id="KW-0808">Transferase</keyword>
<dbReference type="PANTHER" id="PTHR43883:SF1">
    <property type="entry name" value="GLUCONOKINASE"/>
    <property type="match status" value="1"/>
</dbReference>
<organism evidence="1 2">
    <name type="scientific">Adonisia turfae CCMR0081</name>
    <dbReference type="NCBI Taxonomy" id="2292702"/>
    <lineage>
        <taxon>Bacteria</taxon>
        <taxon>Bacillati</taxon>
        <taxon>Cyanobacteriota</taxon>
        <taxon>Adonisia</taxon>
        <taxon>Adonisia turfae</taxon>
    </lineage>
</organism>
<dbReference type="GO" id="GO:0016301">
    <property type="term" value="F:kinase activity"/>
    <property type="evidence" value="ECO:0007669"/>
    <property type="project" value="UniProtKB-KW"/>
</dbReference>
<dbReference type="SUPFAM" id="SSF52540">
    <property type="entry name" value="P-loop containing nucleoside triphosphate hydrolases"/>
    <property type="match status" value="1"/>
</dbReference>
<dbReference type="SUPFAM" id="SSF56112">
    <property type="entry name" value="Protein kinase-like (PK-like)"/>
    <property type="match status" value="1"/>
</dbReference>
<proteinExistence type="predicted"/>
<dbReference type="Gene3D" id="3.40.50.300">
    <property type="entry name" value="P-loop containing nucleotide triphosphate hydrolases"/>
    <property type="match status" value="1"/>
</dbReference>
<dbReference type="PANTHER" id="PTHR43883">
    <property type="entry name" value="SLR0207 PROTEIN"/>
    <property type="match status" value="1"/>
</dbReference>
<keyword evidence="2" id="KW-1185">Reference proteome</keyword>
<dbReference type="Proteomes" id="UP000481033">
    <property type="component" value="Unassembled WGS sequence"/>
</dbReference>
<dbReference type="AlphaFoldDB" id="A0A6M0RLR2"/>
<dbReference type="InterPro" id="IPR011009">
    <property type="entry name" value="Kinase-like_dom_sf"/>
</dbReference>
<comment type="caution">
    <text evidence="1">The sequence shown here is derived from an EMBL/GenBank/DDBJ whole genome shotgun (WGS) entry which is preliminary data.</text>
</comment>
<dbReference type="EMBL" id="QXHD01000004">
    <property type="protein sequence ID" value="NEZ57126.1"/>
    <property type="molecule type" value="Genomic_DNA"/>
</dbReference>
<dbReference type="InterPro" id="IPR027417">
    <property type="entry name" value="P-loop_NTPase"/>
</dbReference>
<reference evidence="1 2" key="1">
    <citation type="journal article" date="2020" name="Microb. Ecol.">
        <title>Ecogenomics of the Marine Benthic Filamentous Cyanobacterium Adonisia.</title>
        <authorList>
            <person name="Walter J.M."/>
            <person name="Coutinho F.H."/>
            <person name="Leomil L."/>
            <person name="Hargreaves P.I."/>
            <person name="Campeao M.E."/>
            <person name="Vieira V.V."/>
            <person name="Silva B.S."/>
            <person name="Fistarol G.O."/>
            <person name="Salomon P.S."/>
            <person name="Sawabe T."/>
            <person name="Mino S."/>
            <person name="Hosokawa M."/>
            <person name="Miyashita H."/>
            <person name="Maruyama F."/>
            <person name="van Verk M.C."/>
            <person name="Dutilh B.E."/>
            <person name="Thompson C.C."/>
            <person name="Thompson F.L."/>
        </authorList>
    </citation>
    <scope>NUCLEOTIDE SEQUENCE [LARGE SCALE GENOMIC DNA]</scope>
    <source>
        <strain evidence="1 2">CCMR0081</strain>
    </source>
</reference>
<accession>A0A6M0RLR2</accession>
<dbReference type="InterPro" id="IPR052732">
    <property type="entry name" value="Cell-binding_unc_protein"/>
</dbReference>
<protein>
    <submittedName>
        <fullName evidence="1">Adenylyl-sulfate kinase</fullName>
    </submittedName>
</protein>
<evidence type="ECO:0000313" key="2">
    <source>
        <dbReference type="Proteomes" id="UP000481033"/>
    </source>
</evidence>